<keyword evidence="3" id="KW-1185">Reference proteome</keyword>
<dbReference type="EMBL" id="JAACJK010000115">
    <property type="protein sequence ID" value="KAF5331259.1"/>
    <property type="molecule type" value="Genomic_DNA"/>
</dbReference>
<comment type="caution">
    <text evidence="2">The sequence shown here is derived from an EMBL/GenBank/DDBJ whole genome shotgun (WGS) entry which is preliminary data.</text>
</comment>
<proteinExistence type="predicted"/>
<dbReference type="Proteomes" id="UP000541558">
    <property type="component" value="Unassembled WGS sequence"/>
</dbReference>
<evidence type="ECO:0000313" key="2">
    <source>
        <dbReference type="EMBL" id="KAF5331259.1"/>
    </source>
</evidence>
<reference evidence="2 3" key="1">
    <citation type="journal article" date="2020" name="ISME J.">
        <title>Uncovering the hidden diversity of litter-decomposition mechanisms in mushroom-forming fungi.</title>
        <authorList>
            <person name="Floudas D."/>
            <person name="Bentzer J."/>
            <person name="Ahren D."/>
            <person name="Johansson T."/>
            <person name="Persson P."/>
            <person name="Tunlid A."/>
        </authorList>
    </citation>
    <scope>NUCLEOTIDE SEQUENCE [LARGE SCALE GENOMIC DNA]</scope>
    <source>
        <strain evidence="2 3">CBS 175.51</strain>
    </source>
</reference>
<feature type="chain" id="PRO_5034723334" description="Periplasmic heavy metal sensor" evidence="1">
    <location>
        <begin position="23"/>
        <end position="162"/>
    </location>
</feature>
<name>A0A8H5FBZ4_9AGAR</name>
<protein>
    <recommendedName>
        <fullName evidence="4">Periplasmic heavy metal sensor</fullName>
    </recommendedName>
</protein>
<evidence type="ECO:0000256" key="1">
    <source>
        <dbReference type="SAM" id="SignalP"/>
    </source>
</evidence>
<dbReference type="AlphaFoldDB" id="A0A8H5FBZ4"/>
<dbReference type="OrthoDB" id="10448061at2759"/>
<evidence type="ECO:0000313" key="3">
    <source>
        <dbReference type="Proteomes" id="UP000541558"/>
    </source>
</evidence>
<feature type="signal peptide" evidence="1">
    <location>
        <begin position="1"/>
        <end position="22"/>
    </location>
</feature>
<organism evidence="2 3">
    <name type="scientific">Ephemerocybe angulata</name>
    <dbReference type="NCBI Taxonomy" id="980116"/>
    <lineage>
        <taxon>Eukaryota</taxon>
        <taxon>Fungi</taxon>
        <taxon>Dikarya</taxon>
        <taxon>Basidiomycota</taxon>
        <taxon>Agaricomycotina</taxon>
        <taxon>Agaricomycetes</taxon>
        <taxon>Agaricomycetidae</taxon>
        <taxon>Agaricales</taxon>
        <taxon>Agaricineae</taxon>
        <taxon>Psathyrellaceae</taxon>
        <taxon>Ephemerocybe</taxon>
    </lineage>
</organism>
<sequence length="162" mass="17959">MRFATTLMLLSALILSGSSVLAIPVPATEAMSNDLASLAARELSYESSVEARAFGLEERGLRSILSKWQRKLVGPSKKELAEQERRAFDFDAVLEERGLRSGLSKLKQKITGGGAAPAADLRRRAELVLRDLRTLRYLSLRRRELEGEIVERAPKRTHAGTI</sequence>
<accession>A0A8H5FBZ4</accession>
<gene>
    <name evidence="2" type="ORF">D9611_013122</name>
</gene>
<evidence type="ECO:0008006" key="4">
    <source>
        <dbReference type="Google" id="ProtNLM"/>
    </source>
</evidence>
<keyword evidence="1" id="KW-0732">Signal</keyword>